<keyword evidence="2" id="KW-1185">Reference proteome</keyword>
<sequence>TVLLLPKSHEALMGERPVGRMDHLAKVTGLSLALEVAKE</sequence>
<gene>
    <name evidence="1" type="ORF">SAMN05216452_0001</name>
</gene>
<protein>
    <submittedName>
        <fullName evidence="1">Uncharacterized protein</fullName>
    </submittedName>
</protein>
<evidence type="ECO:0000313" key="2">
    <source>
        <dbReference type="Proteomes" id="UP000199064"/>
    </source>
</evidence>
<name>A0A1H4IJ64_9HYPH</name>
<dbReference type="AlphaFoldDB" id="A0A1H4IJ64"/>
<proteinExistence type="predicted"/>
<dbReference type="EMBL" id="FNSL01000001">
    <property type="protein sequence ID" value="SEB34159.1"/>
    <property type="molecule type" value="Genomic_DNA"/>
</dbReference>
<feature type="non-terminal residue" evidence="1">
    <location>
        <position position="1"/>
    </location>
</feature>
<evidence type="ECO:0000313" key="1">
    <source>
        <dbReference type="EMBL" id="SEB34159.1"/>
    </source>
</evidence>
<dbReference type="Proteomes" id="UP000199064">
    <property type="component" value="Unassembled WGS sequence"/>
</dbReference>
<reference evidence="2" key="1">
    <citation type="submission" date="2016-10" db="EMBL/GenBank/DDBJ databases">
        <authorList>
            <person name="Varghese N."/>
            <person name="Submissions S."/>
        </authorList>
    </citation>
    <scope>NUCLEOTIDE SEQUENCE [LARGE SCALE GENOMIC DNA]</scope>
    <source>
        <strain evidence="2">ES.061</strain>
    </source>
</reference>
<organism evidence="1 2">
    <name type="scientific">Nitratireductor aquibiodomus</name>
    <dbReference type="NCBI Taxonomy" id="204799"/>
    <lineage>
        <taxon>Bacteria</taxon>
        <taxon>Pseudomonadati</taxon>
        <taxon>Pseudomonadota</taxon>
        <taxon>Alphaproteobacteria</taxon>
        <taxon>Hyphomicrobiales</taxon>
        <taxon>Phyllobacteriaceae</taxon>
        <taxon>Nitratireductor</taxon>
    </lineage>
</organism>
<accession>A0A1H4IJ64</accession>